<dbReference type="InterPro" id="IPR003751">
    <property type="entry name" value="CsrA"/>
</dbReference>
<dbReference type="Gene3D" id="2.60.40.4380">
    <property type="entry name" value="Translational regulator CsrA"/>
    <property type="match status" value="1"/>
</dbReference>
<dbReference type="InterPro" id="IPR036107">
    <property type="entry name" value="CsrA_sf"/>
</dbReference>
<dbReference type="GO" id="GO:0006402">
    <property type="term" value="P:mRNA catabolic process"/>
    <property type="evidence" value="ECO:0007669"/>
    <property type="project" value="InterPro"/>
</dbReference>
<evidence type="ECO:0000256" key="2">
    <source>
        <dbReference type="ARBA" id="ARBA00022491"/>
    </source>
</evidence>
<comment type="similarity">
    <text evidence="5">Belongs to the CsrA/RsmA family.</text>
</comment>
<proteinExistence type="inferred from homology"/>
<keyword evidence="2 5" id="KW-0678">Repressor</keyword>
<gene>
    <name evidence="5" type="primary">csrA</name>
    <name evidence="6" type="ORF">ETAA8_51700</name>
</gene>
<accession>A0A517YIL7</accession>
<dbReference type="GO" id="GO:1902208">
    <property type="term" value="P:regulation of bacterial-type flagellum assembly"/>
    <property type="evidence" value="ECO:0007669"/>
    <property type="project" value="UniProtKB-UniRule"/>
</dbReference>
<dbReference type="NCBIfam" id="NF002469">
    <property type="entry name" value="PRK01712.1"/>
    <property type="match status" value="1"/>
</dbReference>
<dbReference type="GO" id="GO:0048027">
    <property type="term" value="F:mRNA 5'-UTR binding"/>
    <property type="evidence" value="ECO:0007669"/>
    <property type="project" value="UniProtKB-UniRule"/>
</dbReference>
<sequence>MLVLSRKVGERLLIGDDISITVVRIQGGGVRIGVEAPSHLAVVREELKEKLAQQRLDEQSSASESGSL</sequence>
<keyword evidence="7" id="KW-1185">Reference proteome</keyword>
<reference evidence="6 7" key="1">
    <citation type="submission" date="2019-02" db="EMBL/GenBank/DDBJ databases">
        <title>Deep-cultivation of Planctomycetes and their phenomic and genomic characterization uncovers novel biology.</title>
        <authorList>
            <person name="Wiegand S."/>
            <person name="Jogler M."/>
            <person name="Boedeker C."/>
            <person name="Pinto D."/>
            <person name="Vollmers J."/>
            <person name="Rivas-Marin E."/>
            <person name="Kohn T."/>
            <person name="Peeters S.H."/>
            <person name="Heuer A."/>
            <person name="Rast P."/>
            <person name="Oberbeckmann S."/>
            <person name="Bunk B."/>
            <person name="Jeske O."/>
            <person name="Meyerdierks A."/>
            <person name="Storesund J.E."/>
            <person name="Kallscheuer N."/>
            <person name="Luecker S."/>
            <person name="Lage O.M."/>
            <person name="Pohl T."/>
            <person name="Merkel B.J."/>
            <person name="Hornburger P."/>
            <person name="Mueller R.-W."/>
            <person name="Bruemmer F."/>
            <person name="Labrenz M."/>
            <person name="Spormann A.M."/>
            <person name="Op den Camp H."/>
            <person name="Overmann J."/>
            <person name="Amann R."/>
            <person name="Jetten M.S.M."/>
            <person name="Mascher T."/>
            <person name="Medema M.H."/>
            <person name="Devos D.P."/>
            <person name="Kaster A.-K."/>
            <person name="Ovreas L."/>
            <person name="Rohde M."/>
            <person name="Galperin M.Y."/>
            <person name="Jogler C."/>
        </authorList>
    </citation>
    <scope>NUCLEOTIDE SEQUENCE [LARGE SCALE GENOMIC DNA]</scope>
    <source>
        <strain evidence="6 7">ETA_A8</strain>
    </source>
</reference>
<dbReference type="RefSeq" id="WP_145094879.1">
    <property type="nucleotide sequence ID" value="NZ_CP036274.1"/>
</dbReference>
<comment type="subcellular location">
    <subcellularLocation>
        <location evidence="5">Cytoplasm</location>
    </subcellularLocation>
</comment>
<keyword evidence="5" id="KW-1005">Bacterial flagellum biogenesis</keyword>
<evidence type="ECO:0000313" key="6">
    <source>
        <dbReference type="EMBL" id="QDU30051.1"/>
    </source>
</evidence>
<evidence type="ECO:0000256" key="4">
    <source>
        <dbReference type="ARBA" id="ARBA00022884"/>
    </source>
</evidence>
<dbReference type="EMBL" id="CP036274">
    <property type="protein sequence ID" value="QDU30051.1"/>
    <property type="molecule type" value="Genomic_DNA"/>
</dbReference>
<dbReference type="OrthoDB" id="289081at2"/>
<dbReference type="NCBIfam" id="TIGR00202">
    <property type="entry name" value="csrA"/>
    <property type="match status" value="1"/>
</dbReference>
<dbReference type="PANTHER" id="PTHR34984:SF1">
    <property type="entry name" value="CARBON STORAGE REGULATOR"/>
    <property type="match status" value="1"/>
</dbReference>
<dbReference type="Pfam" id="PF02599">
    <property type="entry name" value="CsrA"/>
    <property type="match status" value="1"/>
</dbReference>
<dbReference type="HAMAP" id="MF_00167">
    <property type="entry name" value="CsrA"/>
    <property type="match status" value="1"/>
</dbReference>
<dbReference type="GO" id="GO:0006109">
    <property type="term" value="P:regulation of carbohydrate metabolic process"/>
    <property type="evidence" value="ECO:0007669"/>
    <property type="project" value="InterPro"/>
</dbReference>
<protein>
    <recommendedName>
        <fullName evidence="5">Translational regulator CsrA</fullName>
    </recommendedName>
</protein>
<evidence type="ECO:0000256" key="1">
    <source>
        <dbReference type="ARBA" id="ARBA00022490"/>
    </source>
</evidence>
<comment type="subunit">
    <text evidence="5">Homodimer; the beta-strands of each monomer intercalate to form a hydrophobic core, while the alpha-helices form wings that extend away from the core.</text>
</comment>
<dbReference type="KEGG" id="aagg:ETAA8_51700"/>
<dbReference type="GO" id="GO:0045947">
    <property type="term" value="P:negative regulation of translational initiation"/>
    <property type="evidence" value="ECO:0007669"/>
    <property type="project" value="UniProtKB-UniRule"/>
</dbReference>
<dbReference type="FunFam" id="2.60.40.4380:FF:000002">
    <property type="entry name" value="Translational regulator CsrA"/>
    <property type="match status" value="1"/>
</dbReference>
<name>A0A517YIL7_9BACT</name>
<dbReference type="Proteomes" id="UP000315017">
    <property type="component" value="Chromosome"/>
</dbReference>
<organism evidence="6 7">
    <name type="scientific">Anatilimnocola aggregata</name>
    <dbReference type="NCBI Taxonomy" id="2528021"/>
    <lineage>
        <taxon>Bacteria</taxon>
        <taxon>Pseudomonadati</taxon>
        <taxon>Planctomycetota</taxon>
        <taxon>Planctomycetia</taxon>
        <taxon>Pirellulales</taxon>
        <taxon>Pirellulaceae</taxon>
        <taxon>Anatilimnocola</taxon>
    </lineage>
</organism>
<evidence type="ECO:0000256" key="3">
    <source>
        <dbReference type="ARBA" id="ARBA00022845"/>
    </source>
</evidence>
<dbReference type="GO" id="GO:0044781">
    <property type="term" value="P:bacterial-type flagellum organization"/>
    <property type="evidence" value="ECO:0007669"/>
    <property type="project" value="UniProtKB-KW"/>
</dbReference>
<dbReference type="AlphaFoldDB" id="A0A517YIL7"/>
<evidence type="ECO:0000256" key="5">
    <source>
        <dbReference type="HAMAP-Rule" id="MF_00167"/>
    </source>
</evidence>
<keyword evidence="4 5" id="KW-0694">RNA-binding</keyword>
<dbReference type="SUPFAM" id="SSF117130">
    <property type="entry name" value="CsrA-like"/>
    <property type="match status" value="1"/>
</dbReference>
<keyword evidence="3 5" id="KW-0810">Translation regulation</keyword>
<comment type="function">
    <text evidence="5">A translational regulator that binds mRNA to regulate translation initiation and/or mRNA stability. Usually binds in the 5'-UTR at or near the Shine-Dalgarno sequence preventing ribosome-binding, thus repressing translation. Its main target seems to be the major flagellin gene, while its function is anatagonized by FliW.</text>
</comment>
<dbReference type="GO" id="GO:0005829">
    <property type="term" value="C:cytosol"/>
    <property type="evidence" value="ECO:0007669"/>
    <property type="project" value="TreeGrafter"/>
</dbReference>
<evidence type="ECO:0000313" key="7">
    <source>
        <dbReference type="Proteomes" id="UP000315017"/>
    </source>
</evidence>
<keyword evidence="1 5" id="KW-0963">Cytoplasm</keyword>
<dbReference type="PANTHER" id="PTHR34984">
    <property type="entry name" value="CARBON STORAGE REGULATOR"/>
    <property type="match status" value="1"/>
</dbReference>